<gene>
    <name evidence="1" type="ORF">Pint_30994</name>
</gene>
<sequence>MACASVKETLIDRPQLQEKTRNARVLVLGGTGRVGGSTAVALSKLSSQLQIVVGCRNREKGAAMVDKLGKNSELAEVKH</sequence>
<name>A0ACC0XR94_9ROSI</name>
<protein>
    <submittedName>
        <fullName evidence="1">Uncharacterized protein</fullName>
    </submittedName>
</protein>
<dbReference type="EMBL" id="CM047746">
    <property type="protein sequence ID" value="KAJ0021623.1"/>
    <property type="molecule type" value="Genomic_DNA"/>
</dbReference>
<evidence type="ECO:0000313" key="1">
    <source>
        <dbReference type="EMBL" id="KAJ0021623.1"/>
    </source>
</evidence>
<proteinExistence type="predicted"/>
<evidence type="ECO:0000313" key="2">
    <source>
        <dbReference type="Proteomes" id="UP001163603"/>
    </source>
</evidence>
<organism evidence="1 2">
    <name type="scientific">Pistacia integerrima</name>
    <dbReference type="NCBI Taxonomy" id="434235"/>
    <lineage>
        <taxon>Eukaryota</taxon>
        <taxon>Viridiplantae</taxon>
        <taxon>Streptophyta</taxon>
        <taxon>Embryophyta</taxon>
        <taxon>Tracheophyta</taxon>
        <taxon>Spermatophyta</taxon>
        <taxon>Magnoliopsida</taxon>
        <taxon>eudicotyledons</taxon>
        <taxon>Gunneridae</taxon>
        <taxon>Pentapetalae</taxon>
        <taxon>rosids</taxon>
        <taxon>malvids</taxon>
        <taxon>Sapindales</taxon>
        <taxon>Anacardiaceae</taxon>
        <taxon>Pistacia</taxon>
    </lineage>
</organism>
<reference evidence="2" key="1">
    <citation type="journal article" date="2023" name="G3 (Bethesda)">
        <title>Genome assembly and association tests identify interacting loci associated with vigor, precocity, and sex in interspecific pistachio rootstocks.</title>
        <authorList>
            <person name="Palmer W."/>
            <person name="Jacygrad E."/>
            <person name="Sagayaradj S."/>
            <person name="Cavanaugh K."/>
            <person name="Han R."/>
            <person name="Bertier L."/>
            <person name="Beede B."/>
            <person name="Kafkas S."/>
            <person name="Golino D."/>
            <person name="Preece J."/>
            <person name="Michelmore R."/>
        </authorList>
    </citation>
    <scope>NUCLEOTIDE SEQUENCE [LARGE SCALE GENOMIC DNA]</scope>
</reference>
<accession>A0ACC0XR94</accession>
<keyword evidence="2" id="KW-1185">Reference proteome</keyword>
<comment type="caution">
    <text evidence="1">The sequence shown here is derived from an EMBL/GenBank/DDBJ whole genome shotgun (WGS) entry which is preliminary data.</text>
</comment>
<dbReference type="Proteomes" id="UP001163603">
    <property type="component" value="Chromosome 11"/>
</dbReference>